<dbReference type="RefSeq" id="WP_150864053.1">
    <property type="nucleotide sequence ID" value="NZ_VYXP01000005.1"/>
</dbReference>
<evidence type="ECO:0000259" key="1">
    <source>
        <dbReference type="Pfam" id="PF01494"/>
    </source>
</evidence>
<dbReference type="GO" id="GO:0071949">
    <property type="term" value="F:FAD binding"/>
    <property type="evidence" value="ECO:0007669"/>
    <property type="project" value="InterPro"/>
</dbReference>
<comment type="caution">
    <text evidence="2">The sequence shown here is derived from an EMBL/GenBank/DDBJ whole genome shotgun (WGS) entry which is preliminary data.</text>
</comment>
<sequence length="520" mass="57986">MNTQPDVAIIGGGLAGLTLALQLRERMDDLDVVVVERNHHPVPTAAHKVGESMVEIGAHYLSHTVGLQDHLDKAHVRKNGLRFHFGAQGRELHHADELGVSHLLAVPSYQVDRGVLENELGQRVRAAGGRFVDGTRVVKATTDSGAHRLQCRGDDGEFELRPRWLVDAGSRAGPLRRSLALARPVEHDVNAAWFRVDADIDVGDWSGDATWQARPRDLPRRQSTNHLMGPGYWCWLIPLACGATSIGIVADGGMHPLEDYNSFDRALAWLGRYEPVLADAVADKPVMDFGFLRHFSHDAQTLYSPERWALAGESGVFLDPFYSPGTDFIAIANTMVTTLVENDRRSGDARRDCLLFEQLYRSYFNSSLSLYQGQYPGFGDRHLMALKSTWDYCYYWGVLAFLYVNDAITRAGLTADERARLAAVVGVHQGLQARFRARASEARQEPGRGVFIDQYRIPILKRLNASLARGAKNVERELQDNIAELERLAPLIARRLDDASAPAGDWEREQLGELPRWLQA</sequence>
<reference evidence="2 3" key="1">
    <citation type="submission" date="2019-09" db="EMBL/GenBank/DDBJ databases">
        <title>Wenzhouxiangella sp. Genome sequencing and assembly.</title>
        <authorList>
            <person name="Zhang R."/>
        </authorList>
    </citation>
    <scope>NUCLEOTIDE SEQUENCE [LARGE SCALE GENOMIC DNA]</scope>
    <source>
        <strain evidence="2 3">W260</strain>
    </source>
</reference>
<evidence type="ECO:0000313" key="2">
    <source>
        <dbReference type="EMBL" id="KAA9131403.1"/>
    </source>
</evidence>
<accession>A0A5N0T8P6</accession>
<protein>
    <submittedName>
        <fullName evidence="2">NAD(P)/FAD-dependent oxidoreductase</fullName>
    </submittedName>
</protein>
<dbReference type="InterPro" id="IPR036188">
    <property type="entry name" value="FAD/NAD-bd_sf"/>
</dbReference>
<keyword evidence="3" id="KW-1185">Reference proteome</keyword>
<organism evidence="2 3">
    <name type="scientific">Marinihelvus fidelis</name>
    <dbReference type="NCBI Taxonomy" id="2613842"/>
    <lineage>
        <taxon>Bacteria</taxon>
        <taxon>Pseudomonadati</taxon>
        <taxon>Pseudomonadota</taxon>
        <taxon>Gammaproteobacteria</taxon>
        <taxon>Chromatiales</taxon>
        <taxon>Wenzhouxiangellaceae</taxon>
        <taxon>Marinihelvus</taxon>
    </lineage>
</organism>
<feature type="domain" description="FAD-binding" evidence="1">
    <location>
        <begin position="6"/>
        <end position="208"/>
    </location>
</feature>
<dbReference type="InterPro" id="IPR050816">
    <property type="entry name" value="Flavin-dep_Halogenase_NPB"/>
</dbReference>
<gene>
    <name evidence="2" type="ORF">F3N42_08770</name>
</gene>
<proteinExistence type="predicted"/>
<dbReference type="Pfam" id="PF01494">
    <property type="entry name" value="FAD_binding_3"/>
    <property type="match status" value="1"/>
</dbReference>
<dbReference type="SUPFAM" id="SSF51905">
    <property type="entry name" value="FAD/NAD(P)-binding domain"/>
    <property type="match status" value="1"/>
</dbReference>
<dbReference type="AlphaFoldDB" id="A0A5N0T8P6"/>
<dbReference type="Gene3D" id="3.50.50.60">
    <property type="entry name" value="FAD/NAD(P)-binding domain"/>
    <property type="match status" value="1"/>
</dbReference>
<dbReference type="EMBL" id="VYXP01000005">
    <property type="protein sequence ID" value="KAA9131403.1"/>
    <property type="molecule type" value="Genomic_DNA"/>
</dbReference>
<dbReference type="PANTHER" id="PTHR43747">
    <property type="entry name" value="FAD-BINDING PROTEIN"/>
    <property type="match status" value="1"/>
</dbReference>
<name>A0A5N0T8P6_9GAMM</name>
<dbReference type="PANTHER" id="PTHR43747:SF1">
    <property type="entry name" value="SLR1998 PROTEIN"/>
    <property type="match status" value="1"/>
</dbReference>
<evidence type="ECO:0000313" key="3">
    <source>
        <dbReference type="Proteomes" id="UP000325372"/>
    </source>
</evidence>
<dbReference type="Proteomes" id="UP000325372">
    <property type="component" value="Unassembled WGS sequence"/>
</dbReference>
<dbReference type="InterPro" id="IPR002938">
    <property type="entry name" value="FAD-bd"/>
</dbReference>